<reference evidence="7 8" key="1">
    <citation type="submission" date="2018-06" db="EMBL/GenBank/DDBJ databases">
        <title>A transcriptomic atlas of mushroom development highlights an independent origin of complex multicellularity.</title>
        <authorList>
            <consortium name="DOE Joint Genome Institute"/>
            <person name="Krizsan K."/>
            <person name="Almasi E."/>
            <person name="Merenyi Z."/>
            <person name="Sahu N."/>
            <person name="Viragh M."/>
            <person name="Koszo T."/>
            <person name="Mondo S."/>
            <person name="Kiss B."/>
            <person name="Balint B."/>
            <person name="Kues U."/>
            <person name="Barry K."/>
            <person name="Hegedus J.C."/>
            <person name="Henrissat B."/>
            <person name="Johnson J."/>
            <person name="Lipzen A."/>
            <person name="Ohm R."/>
            <person name="Nagy I."/>
            <person name="Pangilinan J."/>
            <person name="Yan J."/>
            <person name="Xiong Y."/>
            <person name="Grigoriev I.V."/>
            <person name="Hibbett D.S."/>
            <person name="Nagy L.G."/>
        </authorList>
    </citation>
    <scope>NUCLEOTIDE SEQUENCE [LARGE SCALE GENOMIC DNA]</scope>
    <source>
        <strain evidence="7 8">SZMC22713</strain>
    </source>
</reference>
<dbReference type="STRING" id="50990.A0A4Y7Q1M2"/>
<evidence type="ECO:0000256" key="2">
    <source>
        <dbReference type="ARBA" id="ARBA00022630"/>
    </source>
</evidence>
<feature type="domain" description="FAD/NAD(P)-binding" evidence="6">
    <location>
        <begin position="22"/>
        <end position="329"/>
    </location>
</feature>
<dbReference type="InterPro" id="IPR036188">
    <property type="entry name" value="FAD/NAD-bd_sf"/>
</dbReference>
<feature type="region of interest" description="Disordered" evidence="5">
    <location>
        <begin position="1"/>
        <end position="21"/>
    </location>
</feature>
<feature type="compositionally biased region" description="Polar residues" evidence="5">
    <location>
        <begin position="1"/>
        <end position="11"/>
    </location>
</feature>
<dbReference type="PANTHER" id="PTHR43735">
    <property type="entry name" value="APOPTOSIS-INDUCING FACTOR 1"/>
    <property type="match status" value="1"/>
</dbReference>
<dbReference type="OrthoDB" id="202203at2759"/>
<dbReference type="Gene3D" id="3.50.50.100">
    <property type="match status" value="1"/>
</dbReference>
<name>A0A4Y7Q1M2_9AGAM</name>
<dbReference type="Proteomes" id="UP000294933">
    <property type="component" value="Unassembled WGS sequence"/>
</dbReference>
<evidence type="ECO:0000256" key="1">
    <source>
        <dbReference type="ARBA" id="ARBA00006442"/>
    </source>
</evidence>
<dbReference type="GO" id="GO:0004174">
    <property type="term" value="F:electron-transferring-flavoprotein dehydrogenase activity"/>
    <property type="evidence" value="ECO:0007669"/>
    <property type="project" value="TreeGrafter"/>
</dbReference>
<sequence>MMRTRPTTSPKIQPPPTESKENIVILGGGSSGSQVARALSLSLSLNPSKSRARFNIILITEREYHIHLLSAHRMLVTGEGRLEEASLIPYTSLFNHGTGNGDGKANGQLKIGKAVSIEKYRDGGGGGGEVVLESGEHVPFRYLVLATGSKWDGPLAFPTDHTKLLAWIHGWRDRFSKANDIVIVGGGAVGVELAGELRDASPHPRKKITIVHGGGMLINDTYPDKFRIGLEKSFRARDIDVVLGDYVDAQEPDGEGRVTTRRGRVIKADLVVCTTGAKPNTAFLNSLNAPSGDVLTPSGHVKTLPTLQLKAHADIFAVGDILDFPEQKQNNKTLFHARVAVPNILALVDGKEPVKEYKGVFDVMLVTNGKNGGSGYVGRLGGFTVGDWAMKTVKSKTLFLPRTRKLFGLSA</sequence>
<dbReference type="GO" id="GO:0050660">
    <property type="term" value="F:flavin adenine dinucleotide binding"/>
    <property type="evidence" value="ECO:0007669"/>
    <property type="project" value="TreeGrafter"/>
</dbReference>
<dbReference type="Pfam" id="PF07992">
    <property type="entry name" value="Pyr_redox_2"/>
    <property type="match status" value="1"/>
</dbReference>
<organism evidence="7 8">
    <name type="scientific">Rickenella mellea</name>
    <dbReference type="NCBI Taxonomy" id="50990"/>
    <lineage>
        <taxon>Eukaryota</taxon>
        <taxon>Fungi</taxon>
        <taxon>Dikarya</taxon>
        <taxon>Basidiomycota</taxon>
        <taxon>Agaricomycotina</taxon>
        <taxon>Agaricomycetes</taxon>
        <taxon>Hymenochaetales</taxon>
        <taxon>Rickenellaceae</taxon>
        <taxon>Rickenella</taxon>
    </lineage>
</organism>
<dbReference type="PANTHER" id="PTHR43735:SF3">
    <property type="entry name" value="FERROPTOSIS SUPPRESSOR PROTEIN 1"/>
    <property type="match status" value="1"/>
</dbReference>
<evidence type="ECO:0000256" key="4">
    <source>
        <dbReference type="ARBA" id="ARBA00023002"/>
    </source>
</evidence>
<comment type="similarity">
    <text evidence="1">Belongs to the FAD-dependent oxidoreductase family.</text>
</comment>
<evidence type="ECO:0000256" key="3">
    <source>
        <dbReference type="ARBA" id="ARBA00022827"/>
    </source>
</evidence>
<keyword evidence="8" id="KW-1185">Reference proteome</keyword>
<dbReference type="AlphaFoldDB" id="A0A4Y7Q1M2"/>
<dbReference type="EMBL" id="ML170181">
    <property type="protein sequence ID" value="TDL21315.1"/>
    <property type="molecule type" value="Genomic_DNA"/>
</dbReference>
<evidence type="ECO:0000313" key="8">
    <source>
        <dbReference type="Proteomes" id="UP000294933"/>
    </source>
</evidence>
<accession>A0A4Y7Q1M2</accession>
<evidence type="ECO:0000259" key="6">
    <source>
        <dbReference type="Pfam" id="PF07992"/>
    </source>
</evidence>
<evidence type="ECO:0000313" key="7">
    <source>
        <dbReference type="EMBL" id="TDL21315.1"/>
    </source>
</evidence>
<keyword evidence="2" id="KW-0285">Flavoprotein</keyword>
<dbReference type="PRINTS" id="PR00411">
    <property type="entry name" value="PNDRDTASEI"/>
</dbReference>
<evidence type="ECO:0000256" key="5">
    <source>
        <dbReference type="SAM" id="MobiDB-lite"/>
    </source>
</evidence>
<protein>
    <submittedName>
        <fullName evidence="7">FAD/NAD(P)-binding domain-containing protein</fullName>
    </submittedName>
</protein>
<dbReference type="SUPFAM" id="SSF51905">
    <property type="entry name" value="FAD/NAD(P)-binding domain"/>
    <property type="match status" value="1"/>
</dbReference>
<proteinExistence type="inferred from homology"/>
<gene>
    <name evidence="7" type="ORF">BD410DRAFT_815335</name>
</gene>
<dbReference type="InterPro" id="IPR023753">
    <property type="entry name" value="FAD/NAD-binding_dom"/>
</dbReference>
<keyword evidence="3" id="KW-0274">FAD</keyword>
<keyword evidence="4" id="KW-0560">Oxidoreductase</keyword>
<dbReference type="GO" id="GO:0005737">
    <property type="term" value="C:cytoplasm"/>
    <property type="evidence" value="ECO:0007669"/>
    <property type="project" value="TreeGrafter"/>
</dbReference>
<dbReference type="PRINTS" id="PR00368">
    <property type="entry name" value="FADPNR"/>
</dbReference>
<dbReference type="VEuPathDB" id="FungiDB:BD410DRAFT_815335"/>